<dbReference type="SMART" id="SM00953">
    <property type="entry name" value="RES"/>
    <property type="match status" value="1"/>
</dbReference>
<evidence type="ECO:0000313" key="2">
    <source>
        <dbReference type="EMBL" id="AOJ76633.1"/>
    </source>
</evidence>
<dbReference type="RefSeq" id="WP_011880200.1">
    <property type="nucleotide sequence ID" value="NZ_CP013421.1"/>
</dbReference>
<evidence type="ECO:0000313" key="3">
    <source>
        <dbReference type="Proteomes" id="UP000243680"/>
    </source>
</evidence>
<accession>A0A1B4LHJ3</accession>
<dbReference type="AlphaFoldDB" id="A0A1B4LHJ3"/>
<protein>
    <submittedName>
        <fullName evidence="2">RES protein</fullName>
    </submittedName>
</protein>
<dbReference type="Pfam" id="PF08808">
    <property type="entry name" value="RES"/>
    <property type="match status" value="1"/>
</dbReference>
<name>A0A1B4LHJ3_9BURK</name>
<evidence type="ECO:0000259" key="1">
    <source>
        <dbReference type="SMART" id="SM00953"/>
    </source>
</evidence>
<dbReference type="InterPro" id="IPR014914">
    <property type="entry name" value="RES_dom"/>
</dbReference>
<sequence>MILKPLQDIIAYRMHQPKWAVAPTSGAGAAKAGGRANRVGTPALYLALEVATAVAEYQQLSPLLPPGTLVSYRVTAAPVVDFTAGFRGDHWSPLWESFFCDWRRDWFNKRIEPPSWVLGDEVIAAGAKGILFSSTQAAGGTNLVLFVDQLDNTDRLEVIDPAGALPRDQASWGESPA</sequence>
<dbReference type="Proteomes" id="UP000243680">
    <property type="component" value="Chromosome 3"/>
</dbReference>
<dbReference type="GeneID" id="45683461"/>
<gene>
    <name evidence="2" type="ORF">WJ35_16165</name>
</gene>
<dbReference type="EMBL" id="CP013421">
    <property type="protein sequence ID" value="AOJ76633.1"/>
    <property type="molecule type" value="Genomic_DNA"/>
</dbReference>
<organism evidence="2 3">
    <name type="scientific">Burkholderia ubonensis</name>
    <dbReference type="NCBI Taxonomy" id="101571"/>
    <lineage>
        <taxon>Bacteria</taxon>
        <taxon>Pseudomonadati</taxon>
        <taxon>Pseudomonadota</taxon>
        <taxon>Betaproteobacteria</taxon>
        <taxon>Burkholderiales</taxon>
        <taxon>Burkholderiaceae</taxon>
        <taxon>Burkholderia</taxon>
        <taxon>Burkholderia cepacia complex</taxon>
    </lineage>
</organism>
<proteinExistence type="predicted"/>
<feature type="domain" description="RES" evidence="1">
    <location>
        <begin position="23"/>
        <end position="159"/>
    </location>
</feature>
<reference evidence="2 3" key="1">
    <citation type="submission" date="2015-12" db="EMBL/GenBank/DDBJ databases">
        <title>Diversity of Burkholderia near neighbor genomes.</title>
        <authorList>
            <person name="Sahl J."/>
            <person name="Wagner D."/>
            <person name="Keim P."/>
        </authorList>
    </citation>
    <scope>NUCLEOTIDE SEQUENCE [LARGE SCALE GENOMIC DNA]</scope>
    <source>
        <strain evidence="2 3">MSMB0783</strain>
    </source>
</reference>